<keyword evidence="5 8" id="KW-0808">Transferase</keyword>
<evidence type="ECO:0000256" key="7">
    <source>
        <dbReference type="RuleBase" id="RU362118"/>
    </source>
</evidence>
<accession>A0A3P5W9Z6</accession>
<dbReference type="InterPro" id="IPR006234">
    <property type="entry name" value="O-succ-hSer_sulfhydrylase"/>
</dbReference>
<dbReference type="InterPro" id="IPR000277">
    <property type="entry name" value="Cys/Met-Metab_PyrdxlP-dep_enz"/>
</dbReference>
<dbReference type="Proteomes" id="UP000280861">
    <property type="component" value="Unassembled WGS sequence"/>
</dbReference>
<dbReference type="GO" id="GO:0047982">
    <property type="term" value="F:homocysteine desulfhydrase activity"/>
    <property type="evidence" value="ECO:0007669"/>
    <property type="project" value="UniProtKB-EC"/>
</dbReference>
<dbReference type="HAMAP" id="MF_02056">
    <property type="entry name" value="MetZ"/>
    <property type="match status" value="1"/>
</dbReference>
<comment type="catalytic activity">
    <reaction evidence="5">
        <text>O-succinyl-L-homoserine + hydrogen sulfide = L-homocysteine + succinate</text>
        <dbReference type="Rhea" id="RHEA:27826"/>
        <dbReference type="ChEBI" id="CHEBI:29919"/>
        <dbReference type="ChEBI" id="CHEBI:30031"/>
        <dbReference type="ChEBI" id="CHEBI:57661"/>
        <dbReference type="ChEBI" id="CHEBI:58199"/>
    </reaction>
</comment>
<keyword evidence="9" id="KW-1185">Reference proteome</keyword>
<evidence type="ECO:0000256" key="4">
    <source>
        <dbReference type="ARBA" id="ARBA00052699"/>
    </source>
</evidence>
<dbReference type="FunFam" id="3.40.640.10:FF:000046">
    <property type="entry name" value="Cystathionine gamma-lyase"/>
    <property type="match status" value="1"/>
</dbReference>
<dbReference type="CDD" id="cd00614">
    <property type="entry name" value="CGS_like"/>
    <property type="match status" value="1"/>
</dbReference>
<dbReference type="GO" id="GO:0005737">
    <property type="term" value="C:cytoplasm"/>
    <property type="evidence" value="ECO:0007669"/>
    <property type="project" value="TreeGrafter"/>
</dbReference>
<dbReference type="PIRSF" id="PIRSF001434">
    <property type="entry name" value="CGS"/>
    <property type="match status" value="1"/>
</dbReference>
<comment type="catalytic activity">
    <reaction evidence="3">
        <text>L-homocysteine + H2O = 2-oxobutanoate + hydrogen sulfide + NH4(+) + H(+)</text>
        <dbReference type="Rhea" id="RHEA:14501"/>
        <dbReference type="ChEBI" id="CHEBI:15377"/>
        <dbReference type="ChEBI" id="CHEBI:15378"/>
        <dbReference type="ChEBI" id="CHEBI:16763"/>
        <dbReference type="ChEBI" id="CHEBI:28938"/>
        <dbReference type="ChEBI" id="CHEBI:29919"/>
        <dbReference type="ChEBI" id="CHEBI:58199"/>
        <dbReference type="EC" id="4.4.1.2"/>
    </reaction>
    <physiologicalReaction direction="left-to-right" evidence="3">
        <dbReference type="Rhea" id="RHEA:14502"/>
    </physiologicalReaction>
</comment>
<dbReference type="EC" id="2.5.1.-" evidence="5"/>
<dbReference type="FunFam" id="3.90.1150.10:FF:000033">
    <property type="entry name" value="Cystathionine gamma-synthase"/>
    <property type="match status" value="1"/>
</dbReference>
<keyword evidence="5" id="KW-0028">Amino-acid biosynthesis</keyword>
<dbReference type="GO" id="GO:0016765">
    <property type="term" value="F:transferase activity, transferring alkyl or aryl (other than methyl) groups"/>
    <property type="evidence" value="ECO:0007669"/>
    <property type="project" value="UniProtKB-UniRule"/>
</dbReference>
<dbReference type="Pfam" id="PF01053">
    <property type="entry name" value="Cys_Met_Meta_PP"/>
    <property type="match status" value="1"/>
</dbReference>
<comment type="similarity">
    <text evidence="5">Belongs to the trans-sulfuration enzymes family. MetZ subfamily.</text>
</comment>
<comment type="catalytic activity">
    <reaction evidence="4">
        <text>L-methionine + H2O = methanethiol + 2-oxobutanoate + NH4(+)</text>
        <dbReference type="Rhea" id="RHEA:23800"/>
        <dbReference type="ChEBI" id="CHEBI:15377"/>
        <dbReference type="ChEBI" id="CHEBI:16007"/>
        <dbReference type="ChEBI" id="CHEBI:16763"/>
        <dbReference type="ChEBI" id="CHEBI:28938"/>
        <dbReference type="ChEBI" id="CHEBI:57844"/>
        <dbReference type="EC" id="4.4.1.11"/>
    </reaction>
    <physiologicalReaction direction="left-to-right" evidence="4">
        <dbReference type="Rhea" id="RHEA:23801"/>
    </physiologicalReaction>
</comment>
<comment type="function">
    <text evidence="5">Catalyzes the formation of L-homocysteine from O-succinyl-L-homoserine (OSHS) and hydrogen sulfide.</text>
</comment>
<dbReference type="NCBIfam" id="NF005870">
    <property type="entry name" value="PRK07810.1"/>
    <property type="match status" value="1"/>
</dbReference>
<evidence type="ECO:0000256" key="1">
    <source>
        <dbReference type="ARBA" id="ARBA00001933"/>
    </source>
</evidence>
<feature type="modified residue" description="N6-(pyridoxal phosphate)lysine" evidence="5 6">
    <location>
        <position position="212"/>
    </location>
</feature>
<gene>
    <name evidence="5 8" type="primary">metZ</name>
    <name evidence="8" type="ORF">PSET11_00541</name>
</gene>
<dbReference type="GO" id="GO:0030170">
    <property type="term" value="F:pyridoxal phosphate binding"/>
    <property type="evidence" value="ECO:0007669"/>
    <property type="project" value="UniProtKB-UniRule"/>
</dbReference>
<dbReference type="GO" id="GO:0071268">
    <property type="term" value="P:homocysteine biosynthetic process"/>
    <property type="evidence" value="ECO:0007669"/>
    <property type="project" value="InterPro"/>
</dbReference>
<comment type="cofactor">
    <cofactor evidence="1 5 7">
        <name>pyridoxal 5'-phosphate</name>
        <dbReference type="ChEBI" id="CHEBI:597326"/>
    </cofactor>
</comment>
<evidence type="ECO:0000256" key="6">
    <source>
        <dbReference type="PIRSR" id="PIRSR001434-2"/>
    </source>
</evidence>
<organism evidence="8 9">
    <name type="scientific">Arthrobacter ulcerisalmonis</name>
    <dbReference type="NCBI Taxonomy" id="2483813"/>
    <lineage>
        <taxon>Bacteria</taxon>
        <taxon>Bacillati</taxon>
        <taxon>Actinomycetota</taxon>
        <taxon>Actinomycetes</taxon>
        <taxon>Micrococcales</taxon>
        <taxon>Micrococcaceae</taxon>
        <taxon>Arthrobacter</taxon>
    </lineage>
</organism>
<dbReference type="AlphaFoldDB" id="A0A3P5W9Z6"/>
<keyword evidence="2 5" id="KW-0663">Pyridoxal phosphate</keyword>
<protein>
    <recommendedName>
        <fullName evidence="5">O-succinylhomoserine sulfhydrylase</fullName>
        <shortName evidence="5">OSH sulfhydrylase</shortName>
        <shortName evidence="5">OSHS sulfhydrylase</shortName>
        <ecNumber evidence="5">2.5.1.-</ecNumber>
    </recommendedName>
</protein>
<dbReference type="InterPro" id="IPR015421">
    <property type="entry name" value="PyrdxlP-dep_Trfase_major"/>
</dbReference>
<proteinExistence type="inferred from homology"/>
<evidence type="ECO:0000256" key="3">
    <source>
        <dbReference type="ARBA" id="ARBA00048780"/>
    </source>
</evidence>
<evidence type="ECO:0000313" key="8">
    <source>
        <dbReference type="EMBL" id="VDC20273.1"/>
    </source>
</evidence>
<dbReference type="NCBIfam" id="TIGR01325">
    <property type="entry name" value="O_suc_HS_sulf"/>
    <property type="match status" value="1"/>
</dbReference>
<dbReference type="EMBL" id="UXAU01000010">
    <property type="protein sequence ID" value="VDC20273.1"/>
    <property type="molecule type" value="Genomic_DNA"/>
</dbReference>
<keyword evidence="5" id="KW-0486">Methionine biosynthesis</keyword>
<evidence type="ECO:0000256" key="2">
    <source>
        <dbReference type="ARBA" id="ARBA00022898"/>
    </source>
</evidence>
<dbReference type="Gene3D" id="3.90.1150.10">
    <property type="entry name" value="Aspartate Aminotransferase, domain 1"/>
    <property type="match status" value="1"/>
</dbReference>
<reference evidence="8 9" key="1">
    <citation type="submission" date="2018-11" db="EMBL/GenBank/DDBJ databases">
        <authorList>
            <person name="Criscuolo A."/>
        </authorList>
    </citation>
    <scope>NUCLEOTIDE SEQUENCE [LARGE SCALE GENOMIC DNA]</scope>
    <source>
        <strain evidence="8">AT11b</strain>
    </source>
</reference>
<dbReference type="PANTHER" id="PTHR11808:SF80">
    <property type="entry name" value="CYSTATHIONINE GAMMA-LYASE"/>
    <property type="match status" value="1"/>
</dbReference>
<sequence>MGFNDAAADWNPDTQAVRGGLDRTAFQETSEAVFLNSGFVYESAAAAERAFTGEDERFVYSRYGNPSVATFQERLRLLEGTEACFATASGMAAVFAALGALLAAGDRVVASRSLFGSCFVILNEILPRWGVETVFVDGPDLDQWREALSQPTTAVFFESPSNPMQEIVDIRAVSDLAHAAGATVVVDNVFATPLLQRCGKFGADVVVYSGTKHIDGQGRVLGGAILGTKDFINGPVKQLMRHTGPSLSPFNAWVLTKGLETMALRVNHSSTTALRIAEWLEQQPAVNWVRYPLLASHPQHELAARQMRAGGTVLTLELASGPSVSGKDAAFALLDGLRIIDISNNLGDSKSLITHPATTTHRAMGPEGRAAIGLSDGVVRLSVGLEDPEDLIRDLEQALKQI</sequence>
<dbReference type="GO" id="GO:0071266">
    <property type="term" value="P:'de novo' L-methionine biosynthetic process"/>
    <property type="evidence" value="ECO:0007669"/>
    <property type="project" value="UniProtKB-UniRule"/>
</dbReference>
<dbReference type="RefSeq" id="WP_124090492.1">
    <property type="nucleotide sequence ID" value="NZ_CBCRYA010000015.1"/>
</dbReference>
<evidence type="ECO:0000313" key="9">
    <source>
        <dbReference type="Proteomes" id="UP000280861"/>
    </source>
</evidence>
<name>A0A3P5W9Z6_9MICC</name>
<dbReference type="UniPathway" id="UPA00051">
    <property type="reaction ID" value="UER00449"/>
</dbReference>
<dbReference type="GO" id="GO:0019346">
    <property type="term" value="P:transsulfuration"/>
    <property type="evidence" value="ECO:0007669"/>
    <property type="project" value="InterPro"/>
</dbReference>
<dbReference type="Gene3D" id="3.40.640.10">
    <property type="entry name" value="Type I PLP-dependent aspartate aminotransferase-like (Major domain)"/>
    <property type="match status" value="1"/>
</dbReference>
<dbReference type="InterPro" id="IPR015422">
    <property type="entry name" value="PyrdxlP-dep_Trfase_small"/>
</dbReference>
<dbReference type="GO" id="GO:0018826">
    <property type="term" value="F:methionine gamma-lyase activity"/>
    <property type="evidence" value="ECO:0007669"/>
    <property type="project" value="UniProtKB-EC"/>
</dbReference>
<dbReference type="InterPro" id="IPR015424">
    <property type="entry name" value="PyrdxlP-dep_Trfase"/>
</dbReference>
<dbReference type="OrthoDB" id="9780685at2"/>
<dbReference type="PANTHER" id="PTHR11808">
    <property type="entry name" value="TRANS-SULFURATION ENZYME FAMILY MEMBER"/>
    <property type="match status" value="1"/>
</dbReference>
<comment type="subunit">
    <text evidence="5">Homotetramer.</text>
</comment>
<dbReference type="SUPFAM" id="SSF53383">
    <property type="entry name" value="PLP-dependent transferases"/>
    <property type="match status" value="1"/>
</dbReference>
<comment type="pathway">
    <text evidence="5">Amino-acid biosynthesis; L-methionine biosynthesis via de novo pathway; L-homocysteine from O-succinyl-L-homoserine: step 1/1.</text>
</comment>
<evidence type="ECO:0000256" key="5">
    <source>
        <dbReference type="HAMAP-Rule" id="MF_02056"/>
    </source>
</evidence>